<sequence length="1232" mass="135032">MRIALDLQACQTASRHRGIGRYTLDLTGALLSGAQGADYSIGLDGTYPREANEVMSALEGRLPRDKWSRYYYAGPTQPHGHPGDCLRPAAEVLCMNHYAGLAPDIVHANSLFEGFVEHAGGVAGLAQVPGAISSVTLYDFIPLVFSEQYLDNASYRSWYQARLQALQRFDVMLCISEATRRDAMRLLGIPAERLAVIHAGVGREFTARALETVERESLLRRFGIRDRFVIYTGNGDFRKNLVGAVDSFARIPPAERVGVQLVLNQVGDEQALRAFAQHAGLSVNDLVITGKVSDADLVGLFRSCETFFFPSLYEGFGLPVLEAMACGAPTICADNSSLGEVMARKDATFDASDPEGAARLLGRALNDQQYRGELREFGIRRAAEYTWDRSASLCEQAWREAMERKAKALRGPRMGQGVRQRIAMVTPLPPQKSGIADYVAELLAPLSRYVDIDLYTDADIAETGDLRFRYRIHHWRDLDRSAGRYAHIVYQFGNSPFHMHMVELLRKYPGLVVLHDVYLSSMFWYMESHGGYPDAFRKALLTSHGRSALEVLRAEGPLEARLQFPASLGVIEGAAGILVHSSHSAEVVDSFYPGASRAMITRAPMPLRLPEDVGQEGKSLARTELGIAPAEQVIVSFGFMADTKLNHVLLDAVASLPTDCRSDVRLIFVGGADGGEYGERIQRRIQQLGKEVRVEISGFVAEDTYRRYLVAADVAVQLRAESRGETSKAVYDCMAYGVPTIVNDYAGFRELSPLAVRKVSAQPDIDELAEALSLLLSSEAACRSLGTGARGEIRRHHDPDLTARTYVDALWSSGQTAKIRSGSLLAKCLADVFEEVSPTDREYHALETSVASALQAQGTPRLFLDLSEVVHSDYGTGVHRVVRNLARECLLGEQPTRLMVHPVAHAADGMMVSAESFTRDVLGVPDAGRSPVSDMRTGDVLFLLDSAWDKTERFDASIANAHRAGGRVGAMVYDLIPLRHPQHCVDFMPAVFEEWLRYVVRNCDVIVCISRAVADDLQAWIQEVAPQQRVGQRIGHVHLGSDLVERGAAGEPARSVRNAFAKPAVLMVGTVEPRKGHGLALDAFELAWKRGSSLMLVIIGKKGWNVEGLASRLRGHPEAGKRLLWLEAVSDADLEHAYASAVALLQASSAEGFGLPIVEAARHGLPLLLSDIPVFREVAREHAAYFTLEGPESLAGLLGSPIPPAAPVDLGLTWRESASRFMRLLLNGGWDY</sequence>
<evidence type="ECO:0000313" key="5">
    <source>
        <dbReference type="Proteomes" id="UP000636938"/>
    </source>
</evidence>
<feature type="domain" description="Glycosyl transferase family 1" evidence="2">
    <location>
        <begin position="226"/>
        <end position="378"/>
    </location>
</feature>
<dbReference type="SUPFAM" id="SSF53756">
    <property type="entry name" value="UDP-Glycosyltransferase/glycogen phosphorylase"/>
    <property type="match status" value="3"/>
</dbReference>
<dbReference type="PANTHER" id="PTHR46401:SF2">
    <property type="entry name" value="GLYCOSYLTRANSFERASE WBBK-RELATED"/>
    <property type="match status" value="1"/>
</dbReference>
<protein>
    <submittedName>
        <fullName evidence="4">Glycosyltransferase</fullName>
    </submittedName>
</protein>
<dbReference type="Pfam" id="PF13439">
    <property type="entry name" value="Glyco_transf_4"/>
    <property type="match status" value="1"/>
</dbReference>
<dbReference type="AlphaFoldDB" id="A0A8X8FU56"/>
<dbReference type="EMBL" id="JACSQS010000016">
    <property type="protein sequence ID" value="MBD7955307.1"/>
    <property type="molecule type" value="Genomic_DNA"/>
</dbReference>
<reference evidence="4 5" key="1">
    <citation type="submission" date="2020-08" db="EMBL/GenBank/DDBJ databases">
        <title>A Genomic Blueprint of the Chicken Gut Microbiome.</title>
        <authorList>
            <person name="Gilroy R."/>
            <person name="Ravi A."/>
            <person name="Getino M."/>
            <person name="Pursley I."/>
            <person name="Horton D.L."/>
            <person name="Alikhan N.-F."/>
            <person name="Baker D."/>
            <person name="Gharbi K."/>
            <person name="Hall N."/>
            <person name="Watson M."/>
            <person name="Adriaenssens E.M."/>
            <person name="Foster-Nyarko E."/>
            <person name="Jarju S."/>
            <person name="Secka A."/>
            <person name="Antonio M."/>
            <person name="Oren A."/>
            <person name="Chaudhuri R."/>
            <person name="La Ragione R.M."/>
            <person name="Hildebrand F."/>
            <person name="Pallen M.J."/>
        </authorList>
    </citation>
    <scope>NUCLEOTIDE SEQUENCE [LARGE SCALE GENOMIC DNA]</scope>
    <source>
        <strain evidence="4 5">Sa5BUN4</strain>
    </source>
</reference>
<dbReference type="InterPro" id="IPR001296">
    <property type="entry name" value="Glyco_trans_1"/>
</dbReference>
<gene>
    <name evidence="4" type="ORF">H9654_13970</name>
</gene>
<dbReference type="Gene3D" id="3.40.50.2000">
    <property type="entry name" value="Glycogen Phosphorylase B"/>
    <property type="match status" value="5"/>
</dbReference>
<feature type="domain" description="Glycosyltransferase subfamily 4-like N-terminal" evidence="3">
    <location>
        <begin position="18"/>
        <end position="201"/>
    </location>
</feature>
<evidence type="ECO:0000313" key="4">
    <source>
        <dbReference type="EMBL" id="MBD7955307.1"/>
    </source>
</evidence>
<dbReference type="PANTHER" id="PTHR46401">
    <property type="entry name" value="GLYCOSYLTRANSFERASE WBBK-RELATED"/>
    <property type="match status" value="1"/>
</dbReference>
<evidence type="ECO:0000259" key="2">
    <source>
        <dbReference type="Pfam" id="PF00534"/>
    </source>
</evidence>
<name>A0A8X8FU56_9GAMM</name>
<dbReference type="Pfam" id="PF00534">
    <property type="entry name" value="Glycos_transf_1"/>
    <property type="match status" value="3"/>
</dbReference>
<organism evidence="4 5">
    <name type="scientific">Stenotrophomonas lacuserhaii</name>
    <dbReference type="NCBI Taxonomy" id="2760084"/>
    <lineage>
        <taxon>Bacteria</taxon>
        <taxon>Pseudomonadati</taxon>
        <taxon>Pseudomonadota</taxon>
        <taxon>Gammaproteobacteria</taxon>
        <taxon>Lysobacterales</taxon>
        <taxon>Lysobacteraceae</taxon>
        <taxon>Stenotrophomonas</taxon>
    </lineage>
</organism>
<dbReference type="GO" id="GO:0009103">
    <property type="term" value="P:lipopolysaccharide biosynthetic process"/>
    <property type="evidence" value="ECO:0007669"/>
    <property type="project" value="TreeGrafter"/>
</dbReference>
<accession>A0A8X8FU56</accession>
<dbReference type="Proteomes" id="UP000636938">
    <property type="component" value="Unassembled WGS sequence"/>
</dbReference>
<feature type="domain" description="Glycosyl transferase family 1" evidence="2">
    <location>
        <begin position="1062"/>
        <end position="1184"/>
    </location>
</feature>
<dbReference type="CDD" id="cd03801">
    <property type="entry name" value="GT4_PimA-like"/>
    <property type="match status" value="1"/>
</dbReference>
<dbReference type="GO" id="GO:0016757">
    <property type="term" value="F:glycosyltransferase activity"/>
    <property type="evidence" value="ECO:0007669"/>
    <property type="project" value="InterPro"/>
</dbReference>
<comment type="caution">
    <text evidence="4">The sequence shown here is derived from an EMBL/GenBank/DDBJ whole genome shotgun (WGS) entry which is preliminary data.</text>
</comment>
<keyword evidence="5" id="KW-1185">Reference proteome</keyword>
<evidence type="ECO:0000259" key="3">
    <source>
        <dbReference type="Pfam" id="PF13439"/>
    </source>
</evidence>
<dbReference type="InterPro" id="IPR028098">
    <property type="entry name" value="Glyco_trans_4-like_N"/>
</dbReference>
<feature type="domain" description="Glycosyl transferase family 1" evidence="2">
    <location>
        <begin position="622"/>
        <end position="790"/>
    </location>
</feature>
<evidence type="ECO:0000256" key="1">
    <source>
        <dbReference type="ARBA" id="ARBA00022679"/>
    </source>
</evidence>
<dbReference type="CDD" id="cd03809">
    <property type="entry name" value="GT4_MtfB-like"/>
    <property type="match status" value="2"/>
</dbReference>
<keyword evidence="1" id="KW-0808">Transferase</keyword>
<proteinExistence type="predicted"/>